<gene>
    <name evidence="4" type="ORF">CDV28_1517</name>
</gene>
<evidence type="ECO:0000256" key="1">
    <source>
        <dbReference type="SAM" id="Coils"/>
    </source>
</evidence>
<evidence type="ECO:0000256" key="2">
    <source>
        <dbReference type="SAM" id="MobiDB-lite"/>
    </source>
</evidence>
<feature type="region of interest" description="Disordered" evidence="2">
    <location>
        <begin position="30"/>
        <end position="56"/>
    </location>
</feature>
<sequence>MQKKRLYLTLLTAVTLAGYLWNADASAQQQPTTKQGALAAASDKKSNRTYRTTPEGEGALTEQMIEQCIRLNMDVDSSYSAISKSKESFDALNKELTEMGERLKSAKDDVDRGGKEARVEYDAKVLQYNSRLPDLDKQLDVYKKMVKAYQEKSDKFDRECNSQPYYEDDYAAMVKKMGRGM</sequence>
<feature type="signal peptide" evidence="3">
    <location>
        <begin position="1"/>
        <end position="27"/>
    </location>
</feature>
<evidence type="ECO:0000256" key="3">
    <source>
        <dbReference type="SAM" id="SignalP"/>
    </source>
</evidence>
<accession>A0A521FYQ5</accession>
<organism evidence="4 5">
    <name type="scientific">Candidatus Electronema aureum</name>
    <dbReference type="NCBI Taxonomy" id="2005002"/>
    <lineage>
        <taxon>Bacteria</taxon>
        <taxon>Pseudomonadati</taxon>
        <taxon>Thermodesulfobacteriota</taxon>
        <taxon>Desulfobulbia</taxon>
        <taxon>Desulfobulbales</taxon>
        <taxon>Desulfobulbaceae</taxon>
        <taxon>Candidatus Electronema</taxon>
    </lineage>
</organism>
<dbReference type="EMBL" id="NQJD01000051">
    <property type="protein sequence ID" value="TAA73889.1"/>
    <property type="molecule type" value="Genomic_DNA"/>
</dbReference>
<dbReference type="AlphaFoldDB" id="A0A521FYQ5"/>
<feature type="coiled-coil region" evidence="1">
    <location>
        <begin position="89"/>
        <end position="152"/>
    </location>
</feature>
<comment type="caution">
    <text evidence="4">The sequence shown here is derived from an EMBL/GenBank/DDBJ whole genome shotgun (WGS) entry which is preliminary data.</text>
</comment>
<reference evidence="4" key="1">
    <citation type="submission" date="2017-07" db="EMBL/GenBank/DDBJ databases">
        <title>The cable genome - Insights into the physiology and evolution of filamentous bacteria capable of sulfide oxidation via long distance electron transfer.</title>
        <authorList>
            <person name="Thorup C."/>
            <person name="Bjerg J.T."/>
            <person name="Schreiber L."/>
            <person name="Nielsen L.P."/>
            <person name="Kjeldsen K.U."/>
            <person name="Boesen T."/>
            <person name="Boggild A."/>
            <person name="Meysman F."/>
            <person name="Geelhoed J."/>
            <person name="Schramm A."/>
        </authorList>
    </citation>
    <scope>NUCLEOTIDE SEQUENCE [LARGE SCALE GENOMIC DNA]</scope>
    <source>
        <strain evidence="4">GS</strain>
    </source>
</reference>
<feature type="chain" id="PRO_5021856317" evidence="3">
    <location>
        <begin position="28"/>
        <end position="181"/>
    </location>
</feature>
<evidence type="ECO:0000313" key="4">
    <source>
        <dbReference type="EMBL" id="TAA73889.1"/>
    </source>
</evidence>
<keyword evidence="3" id="KW-0732">Signal</keyword>
<proteinExistence type="predicted"/>
<dbReference type="Proteomes" id="UP000316238">
    <property type="component" value="Unassembled WGS sequence"/>
</dbReference>
<keyword evidence="5" id="KW-1185">Reference proteome</keyword>
<protein>
    <submittedName>
        <fullName evidence="4">Uncharacterized protein</fullName>
    </submittedName>
</protein>
<name>A0A521FYQ5_9BACT</name>
<keyword evidence="1" id="KW-0175">Coiled coil</keyword>
<evidence type="ECO:0000313" key="5">
    <source>
        <dbReference type="Proteomes" id="UP000316238"/>
    </source>
</evidence>